<organism evidence="5 6">
    <name type="scientific">Klebsormidium nitens</name>
    <name type="common">Green alga</name>
    <name type="synonym">Ulothrix nitens</name>
    <dbReference type="NCBI Taxonomy" id="105231"/>
    <lineage>
        <taxon>Eukaryota</taxon>
        <taxon>Viridiplantae</taxon>
        <taxon>Streptophyta</taxon>
        <taxon>Klebsormidiophyceae</taxon>
        <taxon>Klebsormidiales</taxon>
        <taxon>Klebsormidiaceae</taxon>
        <taxon>Klebsormidium</taxon>
    </lineage>
</organism>
<evidence type="ECO:0000313" key="5">
    <source>
        <dbReference type="EMBL" id="GAQ79761.1"/>
    </source>
</evidence>
<dbReference type="InterPro" id="IPR013320">
    <property type="entry name" value="ConA-like_dom_sf"/>
</dbReference>
<evidence type="ECO:0000259" key="4">
    <source>
        <dbReference type="SMART" id="SM00560"/>
    </source>
</evidence>
<dbReference type="InterPro" id="IPR011047">
    <property type="entry name" value="Quinoprotein_ADH-like_sf"/>
</dbReference>
<dbReference type="EMBL" id="DF236986">
    <property type="protein sequence ID" value="GAQ79761.1"/>
    <property type="molecule type" value="Genomic_DNA"/>
</dbReference>
<dbReference type="SMART" id="SM00282">
    <property type="entry name" value="LamG"/>
    <property type="match status" value="2"/>
</dbReference>
<dbReference type="Pfam" id="PF13360">
    <property type="entry name" value="PQQ_2"/>
    <property type="match status" value="2"/>
</dbReference>
<accession>A0A1Y1HS02</accession>
<proteinExistence type="predicted"/>
<dbReference type="InterPro" id="IPR002372">
    <property type="entry name" value="PQQ_rpt_dom"/>
</dbReference>
<keyword evidence="1" id="KW-0732">Signal</keyword>
<dbReference type="Gene3D" id="2.60.120.200">
    <property type="match status" value="2"/>
</dbReference>
<dbReference type="SUPFAM" id="SSF49899">
    <property type="entry name" value="Concanavalin A-like lectins/glucanases"/>
    <property type="match status" value="2"/>
</dbReference>
<dbReference type="InterPro" id="IPR001791">
    <property type="entry name" value="Laminin_G"/>
</dbReference>
<dbReference type="Proteomes" id="UP000054558">
    <property type="component" value="Unassembled WGS sequence"/>
</dbReference>
<evidence type="ECO:0000256" key="2">
    <source>
        <dbReference type="ARBA" id="ARBA00023157"/>
    </source>
</evidence>
<dbReference type="InterPro" id="IPR015943">
    <property type="entry name" value="WD40/YVTN_repeat-like_dom_sf"/>
</dbReference>
<dbReference type="SUPFAM" id="SSF50998">
    <property type="entry name" value="Quinoprotein alcohol dehydrogenase-like"/>
    <property type="match status" value="1"/>
</dbReference>
<gene>
    <name evidence="5" type="ORF">KFL_000370350</name>
</gene>
<evidence type="ECO:0000313" key="6">
    <source>
        <dbReference type="Proteomes" id="UP000054558"/>
    </source>
</evidence>
<evidence type="ECO:0000259" key="3">
    <source>
        <dbReference type="SMART" id="SM00282"/>
    </source>
</evidence>
<dbReference type="PANTHER" id="PTHR34512">
    <property type="entry name" value="CELL SURFACE PROTEIN"/>
    <property type="match status" value="1"/>
</dbReference>
<feature type="domain" description="Laminin G" evidence="3">
    <location>
        <begin position="433"/>
        <end position="573"/>
    </location>
</feature>
<reference evidence="5 6" key="1">
    <citation type="journal article" date="2014" name="Nat. Commun.">
        <title>Klebsormidium flaccidum genome reveals primary factors for plant terrestrial adaptation.</title>
        <authorList>
            <person name="Hori K."/>
            <person name="Maruyama F."/>
            <person name="Fujisawa T."/>
            <person name="Togashi T."/>
            <person name="Yamamoto N."/>
            <person name="Seo M."/>
            <person name="Sato S."/>
            <person name="Yamada T."/>
            <person name="Mori H."/>
            <person name="Tajima N."/>
            <person name="Moriyama T."/>
            <person name="Ikeuchi M."/>
            <person name="Watanabe M."/>
            <person name="Wada H."/>
            <person name="Kobayashi K."/>
            <person name="Saito M."/>
            <person name="Masuda T."/>
            <person name="Sasaki-Sekimoto Y."/>
            <person name="Mashiguchi K."/>
            <person name="Awai K."/>
            <person name="Shimojima M."/>
            <person name="Masuda S."/>
            <person name="Iwai M."/>
            <person name="Nobusawa T."/>
            <person name="Narise T."/>
            <person name="Kondo S."/>
            <person name="Saito H."/>
            <person name="Sato R."/>
            <person name="Murakawa M."/>
            <person name="Ihara Y."/>
            <person name="Oshima-Yamada Y."/>
            <person name="Ohtaka K."/>
            <person name="Satoh M."/>
            <person name="Sonobe K."/>
            <person name="Ishii M."/>
            <person name="Ohtani R."/>
            <person name="Kanamori-Sato M."/>
            <person name="Honoki R."/>
            <person name="Miyazaki D."/>
            <person name="Mochizuki H."/>
            <person name="Umetsu J."/>
            <person name="Higashi K."/>
            <person name="Shibata D."/>
            <person name="Kamiya Y."/>
            <person name="Sato N."/>
            <person name="Nakamura Y."/>
            <person name="Tabata S."/>
            <person name="Ida S."/>
            <person name="Kurokawa K."/>
            <person name="Ohta H."/>
        </authorList>
    </citation>
    <scope>NUCLEOTIDE SEQUENCE [LARGE SCALE GENOMIC DNA]</scope>
    <source>
        <strain evidence="5 6">NIES-2285</strain>
    </source>
</reference>
<dbReference type="PANTHER" id="PTHR34512:SF30">
    <property type="entry name" value="OUTER MEMBRANE PROTEIN ASSEMBLY FACTOR BAMB"/>
    <property type="match status" value="1"/>
</dbReference>
<feature type="domain" description="LamG-like jellyroll fold" evidence="4">
    <location>
        <begin position="433"/>
        <end position="578"/>
    </location>
</feature>
<dbReference type="SUPFAM" id="SSF69322">
    <property type="entry name" value="Tricorn protease domain 2"/>
    <property type="match status" value="1"/>
</dbReference>
<protein>
    <recommendedName>
        <fullName evidence="7">Laminin G domain-containing protein</fullName>
    </recommendedName>
</protein>
<dbReference type="Pfam" id="PF13385">
    <property type="entry name" value="Laminin_G_3"/>
    <property type="match status" value="2"/>
</dbReference>
<feature type="domain" description="Laminin G" evidence="3">
    <location>
        <begin position="1080"/>
        <end position="1227"/>
    </location>
</feature>
<sequence length="1283" mass="135047">MAYRVAEEGASLQDNILLPAGGNWSLDASGLDASLLSGGGLQVVVPTASSFRSVDILTGQGIQANSLPYQPDFLDNEGYALSCMGAGCLFFAEQGKLRALRTHDGVFKGTVQPISVDPAGLARDATGWAEPDVTGAFAVTAVGDVVAVMTKAVDEATGKRKVQMLGFAMDHGAPSLWPPLEFPPDGQFGPVNHTGSSSFFCLDGRLLCHTVQASFSEQSWSFPRQSGAADGTTVQLDSARYAPQVSENFKLAVCLGADRDVYAVNLRTGAQRWVFSYEDASALFQPAICEALSLLVLVDARAANGKGRVSGVDLKTGALRFRVDMDDGPLDGALADPVVEGTTLFLSGNSFRGYDLARMATQNILPPPDPAFSLKDLGRTGTQVTVVNGSAIFPAGRTVVCRRFTESTAAYFDGAESSIVIPPADHAFNPGSGDFTFEAWVRTSTGGEVICAHPEDGATHGARFNIGPQGELRFAVMDKDGEGVLHLSDNTSATDGRWHHVAAMRRQGQPALFLDGVALKLSSNDDPTTAIQSTYGLLPVSEPLQITIGCAAWQGTTGSFFSGLIKDVRIWDLAVEAPKLLSRMGVELTGAEPRLSALLRLDESAVEDIENRVSGTKPACNSLQIAFTDLSLDKSAFPYLLNQAQPTWPYSYAAHWAAKGEEAPASGGFLDVRTNVLCFRTGNALYGVHAVDGQRAWALDLESASSAPAVHDGSFYVMTAGDGLLAIDAASGEQRVVPGLEGLSAGGESGEFVAPVISGSMLVVADLQGGVHVRTPKPRTGPGDDSPLENEWWTPKGLPASGLRGLYADESAARLSTCYAVYSESIWSFQPATPLSDANQITGDNLGLACAESGALFFVDRAGKQIFSWTAGVFRKGGPLDGDLGTITGLAASQDLQLLVATTSAGIVAGFSRGTLDLRWTRKLPAGLAGAKKGSPPRGATLLDDGLLPPQIFNQESHFLLLTHVYTAVRSGLVAVLDARDGYLLALLPVPSCITTPLTVDARSGTIFFGSCDVVGRQTQDGKLQLAISDDGSLQSVAFGATRTLGLNTDQTANALGQPAKGAPAFVAIDVAQGTGLEQESVTVEAWVNTVSKGELLSVCPAEDSPFGISLRLLDAGSIQFTCTSEVTSTAWKTVAVSTVRTAVNNGVWHHVAAVRKPGDALNIYLDGNLVPASAPVSITATASPGKLLPKGRTLIYIGADAQSPGAAPLPGSLFRGLLGEVRIWDTFRTPIELASAMHTKLRGNEADLLAYWNFDYQARGPHNIEISETLSQPSDLHLMKPV</sequence>
<name>A0A1Y1HS02_KLENI</name>
<dbReference type="SMART" id="SM00560">
    <property type="entry name" value="LamGL"/>
    <property type="match status" value="1"/>
</dbReference>
<dbReference type="Gene3D" id="2.130.10.10">
    <property type="entry name" value="YVTN repeat-like/Quinoprotein amine dehydrogenase"/>
    <property type="match status" value="1"/>
</dbReference>
<keyword evidence="2" id="KW-1015">Disulfide bond</keyword>
<evidence type="ECO:0008006" key="7">
    <source>
        <dbReference type="Google" id="ProtNLM"/>
    </source>
</evidence>
<keyword evidence="6" id="KW-1185">Reference proteome</keyword>
<dbReference type="InterPro" id="IPR006558">
    <property type="entry name" value="LamG-like"/>
</dbReference>
<evidence type="ECO:0000256" key="1">
    <source>
        <dbReference type="ARBA" id="ARBA00022729"/>
    </source>
</evidence>